<evidence type="ECO:0000256" key="4">
    <source>
        <dbReference type="ARBA" id="ARBA00022723"/>
    </source>
</evidence>
<evidence type="ECO:0000256" key="1">
    <source>
        <dbReference type="ARBA" id="ARBA00001947"/>
    </source>
</evidence>
<dbReference type="CDD" id="cd08231">
    <property type="entry name" value="MDR_TM0436_like"/>
    <property type="match status" value="1"/>
</dbReference>
<feature type="domain" description="Alcohol dehydrogenase-like N-terminal" evidence="8">
    <location>
        <begin position="30"/>
        <end position="145"/>
    </location>
</feature>
<dbReference type="PANTHER" id="PTHR42940:SF3">
    <property type="entry name" value="ALCOHOL DEHYDROGENASE 1-RELATED"/>
    <property type="match status" value="1"/>
</dbReference>
<evidence type="ECO:0000256" key="5">
    <source>
        <dbReference type="ARBA" id="ARBA00022833"/>
    </source>
</evidence>
<keyword evidence="7" id="KW-0520">NAD</keyword>
<dbReference type="InterPro" id="IPR036291">
    <property type="entry name" value="NAD(P)-bd_dom_sf"/>
</dbReference>
<evidence type="ECO:0000259" key="8">
    <source>
        <dbReference type="Pfam" id="PF08240"/>
    </source>
</evidence>
<evidence type="ECO:0000256" key="3">
    <source>
        <dbReference type="ARBA" id="ARBA00013190"/>
    </source>
</evidence>
<keyword evidence="10" id="KW-1185">Reference proteome</keyword>
<dbReference type="Proteomes" id="UP001611494">
    <property type="component" value="Unassembled WGS sequence"/>
</dbReference>
<evidence type="ECO:0000256" key="7">
    <source>
        <dbReference type="ARBA" id="ARBA00023027"/>
    </source>
</evidence>
<dbReference type="EC" id="1.1.1.1" evidence="3"/>
<dbReference type="InterPro" id="IPR013154">
    <property type="entry name" value="ADH-like_N"/>
</dbReference>
<evidence type="ECO:0000256" key="2">
    <source>
        <dbReference type="ARBA" id="ARBA00008072"/>
    </source>
</evidence>
<comment type="cofactor">
    <cofactor evidence="1">
        <name>Zn(2+)</name>
        <dbReference type="ChEBI" id="CHEBI:29105"/>
    </cofactor>
</comment>
<keyword evidence="5" id="KW-0862">Zinc</keyword>
<dbReference type="NCBIfam" id="TIGR03366">
    <property type="entry name" value="HpnZ_proposed"/>
    <property type="match status" value="1"/>
</dbReference>
<organism evidence="9 10">
    <name type="scientific">Nocardia testacea</name>
    <dbReference type="NCBI Taxonomy" id="248551"/>
    <lineage>
        <taxon>Bacteria</taxon>
        <taxon>Bacillati</taxon>
        <taxon>Actinomycetota</taxon>
        <taxon>Actinomycetes</taxon>
        <taxon>Mycobacteriales</taxon>
        <taxon>Nocardiaceae</taxon>
        <taxon>Nocardia</taxon>
    </lineage>
</organism>
<dbReference type="PROSITE" id="PS00059">
    <property type="entry name" value="ADH_ZINC"/>
    <property type="match status" value="1"/>
</dbReference>
<accession>A0ABW7W4Y8</accession>
<protein>
    <recommendedName>
        <fullName evidence="3">alcohol dehydrogenase</fullName>
        <ecNumber evidence="3">1.1.1.1</ecNumber>
    </recommendedName>
</protein>
<dbReference type="Gene3D" id="3.90.180.10">
    <property type="entry name" value="Medium-chain alcohol dehydrogenases, catalytic domain"/>
    <property type="match status" value="1"/>
</dbReference>
<dbReference type="InterPro" id="IPR017743">
    <property type="entry name" value="ADH_phosphonate_catab-assoc"/>
</dbReference>
<dbReference type="SUPFAM" id="SSF51735">
    <property type="entry name" value="NAD(P)-binding Rossmann-fold domains"/>
    <property type="match status" value="1"/>
</dbReference>
<sequence>MDTLTRRLTRVAIWSESGVALREVDLPEPGPGELLVRVALATVCGSDLHTVSGRRTSPSPSILGHEAVGRVVAAGPGAENRLGERVVWSVTAVCGRCARCRRGFTAKCERVRKVGHEAFTGDWPLSGGYAEHILLPAGVTTVAVPDAVPDTVAAPAGCATATVMAALEAASELSGRRVLVCGAGLLGVTAVAACSAGGASVRISDPHLQRRELAVRFGAGPDDGGPVDMAFDFSGSSTAVAAALARLDFGGKLVLAGSVTPAPSVPLDPEAVVRGWLTVTGVHNYEPRHLTRAVEFLTATVDALPWRDLIAEPVGLDAITKVLKPPPRGTLRASVAP</sequence>
<evidence type="ECO:0000313" key="10">
    <source>
        <dbReference type="Proteomes" id="UP001611494"/>
    </source>
</evidence>
<dbReference type="RefSeq" id="WP_397065372.1">
    <property type="nucleotide sequence ID" value="NZ_JBIRYL010000012.1"/>
</dbReference>
<keyword evidence="4" id="KW-0479">Metal-binding</keyword>
<dbReference type="EMBL" id="JBIRYL010000012">
    <property type="protein sequence ID" value="MFI2233270.1"/>
    <property type="molecule type" value="Genomic_DNA"/>
</dbReference>
<dbReference type="PANTHER" id="PTHR42940">
    <property type="entry name" value="ALCOHOL DEHYDROGENASE 1-RELATED"/>
    <property type="match status" value="1"/>
</dbReference>
<evidence type="ECO:0000313" key="9">
    <source>
        <dbReference type="EMBL" id="MFI2233270.1"/>
    </source>
</evidence>
<reference evidence="9 10" key="1">
    <citation type="submission" date="2024-10" db="EMBL/GenBank/DDBJ databases">
        <title>The Natural Products Discovery Center: Release of the First 8490 Sequenced Strains for Exploring Actinobacteria Biosynthetic Diversity.</title>
        <authorList>
            <person name="Kalkreuter E."/>
            <person name="Kautsar S.A."/>
            <person name="Yang D."/>
            <person name="Bader C.D."/>
            <person name="Teijaro C.N."/>
            <person name="Fluegel L."/>
            <person name="Davis C.M."/>
            <person name="Simpson J.R."/>
            <person name="Lauterbach L."/>
            <person name="Steele A.D."/>
            <person name="Gui C."/>
            <person name="Meng S."/>
            <person name="Li G."/>
            <person name="Viehrig K."/>
            <person name="Ye F."/>
            <person name="Su P."/>
            <person name="Kiefer A.F."/>
            <person name="Nichols A."/>
            <person name="Cepeda A.J."/>
            <person name="Yan W."/>
            <person name="Fan B."/>
            <person name="Jiang Y."/>
            <person name="Adhikari A."/>
            <person name="Zheng C.-J."/>
            <person name="Schuster L."/>
            <person name="Cowan T.M."/>
            <person name="Smanski M.J."/>
            <person name="Chevrette M.G."/>
            <person name="De Carvalho L.P.S."/>
            <person name="Shen B."/>
        </authorList>
    </citation>
    <scope>NUCLEOTIDE SEQUENCE [LARGE SCALE GENOMIC DNA]</scope>
    <source>
        <strain evidence="9 10">NPDC019377</strain>
    </source>
</reference>
<comment type="caution">
    <text evidence="9">The sequence shown here is derived from an EMBL/GenBank/DDBJ whole genome shotgun (WGS) entry which is preliminary data.</text>
</comment>
<evidence type="ECO:0000256" key="6">
    <source>
        <dbReference type="ARBA" id="ARBA00023002"/>
    </source>
</evidence>
<dbReference type="InterPro" id="IPR002328">
    <property type="entry name" value="ADH_Zn_CS"/>
</dbReference>
<name>A0ABW7W4Y8_9NOCA</name>
<dbReference type="InterPro" id="IPR011032">
    <property type="entry name" value="GroES-like_sf"/>
</dbReference>
<dbReference type="Pfam" id="PF08240">
    <property type="entry name" value="ADH_N"/>
    <property type="match status" value="1"/>
</dbReference>
<comment type="similarity">
    <text evidence="2">Belongs to the zinc-containing alcohol dehydrogenase family.</text>
</comment>
<keyword evidence="6" id="KW-0560">Oxidoreductase</keyword>
<gene>
    <name evidence="9" type="ORF">ACH49Z_25820</name>
</gene>
<dbReference type="SUPFAM" id="SSF50129">
    <property type="entry name" value="GroES-like"/>
    <property type="match status" value="1"/>
</dbReference>
<proteinExistence type="inferred from homology"/>